<dbReference type="GO" id="GO:0006355">
    <property type="term" value="P:regulation of DNA-templated transcription"/>
    <property type="evidence" value="ECO:0007669"/>
    <property type="project" value="InterPro"/>
</dbReference>
<dbReference type="AlphaFoldDB" id="A0A0R1NKK1"/>
<evidence type="ECO:0000313" key="1">
    <source>
        <dbReference type="EMBL" id="KRL20774.1"/>
    </source>
</evidence>
<dbReference type="PANTHER" id="PTHR40026">
    <property type="entry name" value="PROTEIN VEG"/>
    <property type="match status" value="1"/>
</dbReference>
<dbReference type="PANTHER" id="PTHR40026:SF1">
    <property type="entry name" value="PROTEIN VEG"/>
    <property type="match status" value="1"/>
</dbReference>
<proteinExistence type="predicted"/>
<gene>
    <name evidence="1" type="ORF">FC98_GL001272</name>
</gene>
<name>A0A0R1NKK1_9LACO</name>
<evidence type="ECO:0000313" key="2">
    <source>
        <dbReference type="Proteomes" id="UP000051439"/>
    </source>
</evidence>
<dbReference type="Proteomes" id="UP000051439">
    <property type="component" value="Unassembled WGS sequence"/>
</dbReference>
<dbReference type="Gene3D" id="2.30.30.100">
    <property type="match status" value="1"/>
</dbReference>
<dbReference type="PIRSF" id="PIRSF037257">
    <property type="entry name" value="DUF1021"/>
    <property type="match status" value="1"/>
</dbReference>
<organism evidence="1 2">
    <name type="scientific">Lentilactobacillus kisonensis DSM 19906 = JCM 15041</name>
    <dbReference type="NCBI Taxonomy" id="1423766"/>
    <lineage>
        <taxon>Bacteria</taxon>
        <taxon>Bacillati</taxon>
        <taxon>Bacillota</taxon>
        <taxon>Bacilli</taxon>
        <taxon>Lactobacillales</taxon>
        <taxon>Lactobacillaceae</taxon>
        <taxon>Lentilactobacillus</taxon>
    </lineage>
</organism>
<accession>A0A0R1NKK1</accession>
<dbReference type="EMBL" id="AZEB01000021">
    <property type="protein sequence ID" value="KRL20774.1"/>
    <property type="molecule type" value="Genomic_DNA"/>
</dbReference>
<protein>
    <recommendedName>
        <fullName evidence="3">Veg protein</fullName>
    </recommendedName>
</protein>
<sequence>MNHREVIWMPITLSVIKHKMDDHIGQHVLVTSQIGRRKTTKRHGILKETFPAVFVVELDPGKSSFERVSYSYTDILTKNIEVDFDAAQVN</sequence>
<dbReference type="PATRIC" id="fig|1423766.4.peg.1312"/>
<reference evidence="1 2" key="1">
    <citation type="journal article" date="2015" name="Genome Announc.">
        <title>Expanding the biotechnology potential of lactobacilli through comparative genomics of 213 strains and associated genera.</title>
        <authorList>
            <person name="Sun Z."/>
            <person name="Harris H.M."/>
            <person name="McCann A."/>
            <person name="Guo C."/>
            <person name="Argimon S."/>
            <person name="Zhang W."/>
            <person name="Yang X."/>
            <person name="Jeffery I.B."/>
            <person name="Cooney J.C."/>
            <person name="Kagawa T.F."/>
            <person name="Liu W."/>
            <person name="Song Y."/>
            <person name="Salvetti E."/>
            <person name="Wrobel A."/>
            <person name="Rasinkangas P."/>
            <person name="Parkhill J."/>
            <person name="Rea M.C."/>
            <person name="O'Sullivan O."/>
            <person name="Ritari J."/>
            <person name="Douillard F.P."/>
            <person name="Paul Ross R."/>
            <person name="Yang R."/>
            <person name="Briner A.E."/>
            <person name="Felis G.E."/>
            <person name="de Vos W.M."/>
            <person name="Barrangou R."/>
            <person name="Klaenhammer T.R."/>
            <person name="Caufield P.W."/>
            <person name="Cui Y."/>
            <person name="Zhang H."/>
            <person name="O'Toole P.W."/>
        </authorList>
    </citation>
    <scope>NUCLEOTIDE SEQUENCE [LARGE SCALE GENOMIC DNA]</scope>
    <source>
        <strain evidence="1 2">DSM 19906</strain>
    </source>
</reference>
<keyword evidence="2" id="KW-1185">Reference proteome</keyword>
<dbReference type="Pfam" id="PF06257">
    <property type="entry name" value="VEG"/>
    <property type="match status" value="1"/>
</dbReference>
<evidence type="ECO:0008006" key="3">
    <source>
        <dbReference type="Google" id="ProtNLM"/>
    </source>
</evidence>
<comment type="caution">
    <text evidence="1">The sequence shown here is derived from an EMBL/GenBank/DDBJ whole genome shotgun (WGS) entry which is preliminary data.</text>
</comment>
<dbReference type="InterPro" id="IPR009366">
    <property type="entry name" value="Protein_Veg"/>
</dbReference>